<protein>
    <recommendedName>
        <fullName evidence="4">Secreted protein</fullName>
    </recommendedName>
</protein>
<sequence>MHRITGAVPLIARVSVVALLPAALLVGTATAASAGACETSAPGGNSGSSICVGVRTHRVFLQCEENSGNRYIRIGPEAGDGQYSRARCDEFSFTTDVTVSFT</sequence>
<feature type="signal peptide" evidence="1">
    <location>
        <begin position="1"/>
        <end position="31"/>
    </location>
</feature>
<keyword evidence="3" id="KW-1185">Reference proteome</keyword>
<proteinExistence type="predicted"/>
<comment type="caution">
    <text evidence="2">The sequence shown here is derived from an EMBL/GenBank/DDBJ whole genome shotgun (WGS) entry which is preliminary data.</text>
</comment>
<organism evidence="2 3">
    <name type="scientific">Pseudonocardia hydrocarbonoxydans</name>
    <dbReference type="NCBI Taxonomy" id="76726"/>
    <lineage>
        <taxon>Bacteria</taxon>
        <taxon>Bacillati</taxon>
        <taxon>Actinomycetota</taxon>
        <taxon>Actinomycetes</taxon>
        <taxon>Pseudonocardiales</taxon>
        <taxon>Pseudonocardiaceae</taxon>
        <taxon>Pseudonocardia</taxon>
    </lineage>
</organism>
<reference evidence="2 3" key="1">
    <citation type="submission" date="2019-06" db="EMBL/GenBank/DDBJ databases">
        <title>Whole genome shotgun sequence of Pseudonocardia hydrocarbonoxydans NBRC 14498.</title>
        <authorList>
            <person name="Hosoyama A."/>
            <person name="Uohara A."/>
            <person name="Ohji S."/>
            <person name="Ichikawa N."/>
        </authorList>
    </citation>
    <scope>NUCLEOTIDE SEQUENCE [LARGE SCALE GENOMIC DNA]</scope>
    <source>
        <strain evidence="2 3">NBRC 14498</strain>
    </source>
</reference>
<name>A0A4Y3WME6_9PSEU</name>
<feature type="chain" id="PRO_5021466071" description="Secreted protein" evidence="1">
    <location>
        <begin position="32"/>
        <end position="102"/>
    </location>
</feature>
<gene>
    <name evidence="2" type="ORF">PHY01_19310</name>
</gene>
<evidence type="ECO:0008006" key="4">
    <source>
        <dbReference type="Google" id="ProtNLM"/>
    </source>
</evidence>
<evidence type="ECO:0000313" key="2">
    <source>
        <dbReference type="EMBL" id="GEC19648.1"/>
    </source>
</evidence>
<dbReference type="Proteomes" id="UP000320338">
    <property type="component" value="Unassembled WGS sequence"/>
</dbReference>
<evidence type="ECO:0000256" key="1">
    <source>
        <dbReference type="SAM" id="SignalP"/>
    </source>
</evidence>
<evidence type="ECO:0000313" key="3">
    <source>
        <dbReference type="Proteomes" id="UP000320338"/>
    </source>
</evidence>
<dbReference type="AlphaFoldDB" id="A0A4Y3WME6"/>
<dbReference type="EMBL" id="BJNG01000015">
    <property type="protein sequence ID" value="GEC19648.1"/>
    <property type="molecule type" value="Genomic_DNA"/>
</dbReference>
<keyword evidence="1" id="KW-0732">Signal</keyword>
<accession>A0A4Y3WME6</accession>